<evidence type="ECO:0000313" key="3">
    <source>
        <dbReference type="EMBL" id="RYP09945.1"/>
    </source>
</evidence>
<dbReference type="Proteomes" id="UP000293360">
    <property type="component" value="Unassembled WGS sequence"/>
</dbReference>
<dbReference type="STRING" id="155417.A0A4Q4TRD7"/>
<evidence type="ECO:0000256" key="1">
    <source>
        <dbReference type="SAM" id="MobiDB-lite"/>
    </source>
</evidence>
<feature type="region of interest" description="Disordered" evidence="1">
    <location>
        <begin position="88"/>
        <end position="143"/>
    </location>
</feature>
<keyword evidence="2" id="KW-0472">Membrane</keyword>
<evidence type="ECO:0000256" key="2">
    <source>
        <dbReference type="SAM" id="Phobius"/>
    </source>
</evidence>
<name>A0A4Q4TRD7_9PEZI</name>
<gene>
    <name evidence="3" type="ORF">DL764_000987</name>
</gene>
<feature type="compositionally biased region" description="Basic and acidic residues" evidence="1">
    <location>
        <begin position="507"/>
        <end position="532"/>
    </location>
</feature>
<organism evidence="3 4">
    <name type="scientific">Monosporascus ibericus</name>
    <dbReference type="NCBI Taxonomy" id="155417"/>
    <lineage>
        <taxon>Eukaryota</taxon>
        <taxon>Fungi</taxon>
        <taxon>Dikarya</taxon>
        <taxon>Ascomycota</taxon>
        <taxon>Pezizomycotina</taxon>
        <taxon>Sordariomycetes</taxon>
        <taxon>Xylariomycetidae</taxon>
        <taxon>Xylariales</taxon>
        <taxon>Xylariales incertae sedis</taxon>
        <taxon>Monosporascus</taxon>
    </lineage>
</organism>
<dbReference type="AlphaFoldDB" id="A0A4Q4TRD7"/>
<feature type="compositionally biased region" description="Basic residues" evidence="1">
    <location>
        <begin position="98"/>
        <end position="113"/>
    </location>
</feature>
<sequence length="558" mass="61335">MQDSLKLPVEVVTIVNSSGKIISSGKHLLGVFKEAKATYDQKKASVKAERAVERAIKRSQTFDVAALPQYREDVDYGDHSLEYRRTYHDDAASQASSRRSHGSRLSRGSRKSRASALTENNLRAHSEVSATAPSKPPAAYCSPYAETAPRDMALSRPTLARAPTAPAQSQAPMPIYYEDEVLDPYQEPAAVMVRPRSDPSLKKKEIDMDLAYGDAPPDLADMVDLDPAHQARQADDAERKAHELAEKIEDLLNEAECVHHTATHIINHLQNNPDAAAAVALLLAELSAIIGKLSPSFLGILKGGSPAVFGLLASPQFLIAAGVTVGVTVVMFGGFKIIKRIKEEQEARALAAQPMAFEAQPTQQAPQPQYYGEGFDEALVLEEELSTIDTWRRGIPPGCGDEAADLELISPEADRAIRSQYGGDDARTVRSGRTHRSSKTSKSHKSSSHKSQKGVRSRSAESHDRRSTKNRDRDRDEASEAGSHRSHRSHRSDRTERSTKSSSKSSTRHEVRAVDDRGSTVDMAIRPKKDNLLKSIFKKKKETDDHHEKKARSALVYT</sequence>
<accession>A0A4Q4TRD7</accession>
<protein>
    <submittedName>
        <fullName evidence="3">Uncharacterized protein</fullName>
    </submittedName>
</protein>
<feature type="compositionally biased region" description="Polar residues" evidence="1">
    <location>
        <begin position="118"/>
        <end position="132"/>
    </location>
</feature>
<reference evidence="3 4" key="1">
    <citation type="submission" date="2018-06" db="EMBL/GenBank/DDBJ databases">
        <title>Complete Genomes of Monosporascus.</title>
        <authorList>
            <person name="Robinson A.J."/>
            <person name="Natvig D.O."/>
        </authorList>
    </citation>
    <scope>NUCLEOTIDE SEQUENCE [LARGE SCALE GENOMIC DNA]</scope>
    <source>
        <strain evidence="3 4">CBS 110550</strain>
    </source>
</reference>
<proteinExistence type="predicted"/>
<dbReference type="OrthoDB" id="5402307at2759"/>
<feature type="compositionally biased region" description="Basic residues" evidence="1">
    <location>
        <begin position="430"/>
        <end position="456"/>
    </location>
</feature>
<comment type="caution">
    <text evidence="3">The sequence shown here is derived from an EMBL/GenBank/DDBJ whole genome shotgun (WGS) entry which is preliminary data.</text>
</comment>
<keyword evidence="4" id="KW-1185">Reference proteome</keyword>
<keyword evidence="2" id="KW-1133">Transmembrane helix</keyword>
<feature type="transmembrane region" description="Helical" evidence="2">
    <location>
        <begin position="317"/>
        <end position="338"/>
    </location>
</feature>
<feature type="region of interest" description="Disordered" evidence="1">
    <location>
        <begin position="416"/>
        <end position="558"/>
    </location>
</feature>
<dbReference type="EMBL" id="QJNU01000027">
    <property type="protein sequence ID" value="RYP09945.1"/>
    <property type="molecule type" value="Genomic_DNA"/>
</dbReference>
<keyword evidence="2" id="KW-0812">Transmembrane</keyword>
<evidence type="ECO:0000313" key="4">
    <source>
        <dbReference type="Proteomes" id="UP000293360"/>
    </source>
</evidence>
<feature type="compositionally biased region" description="Basic and acidic residues" evidence="1">
    <location>
        <begin position="458"/>
        <end position="478"/>
    </location>
</feature>